<evidence type="ECO:0000256" key="5">
    <source>
        <dbReference type="ARBA" id="ARBA00022448"/>
    </source>
</evidence>
<keyword evidence="9 18" id="KW-1133">Transmembrane helix</keyword>
<dbReference type="Pfam" id="PF00510">
    <property type="entry name" value="COX3"/>
    <property type="match status" value="1"/>
</dbReference>
<keyword evidence="10" id="KW-0560">Oxidoreductase</keyword>
<feature type="transmembrane region" description="Helical" evidence="18">
    <location>
        <begin position="63"/>
        <end position="85"/>
    </location>
</feature>
<keyword evidence="8" id="KW-0249">Electron transport</keyword>
<evidence type="ECO:0000256" key="12">
    <source>
        <dbReference type="ARBA" id="ARBA00025694"/>
    </source>
</evidence>
<dbReference type="PANTHER" id="PTHR11403:SF2">
    <property type="entry name" value="CYTOCHROME BO(3) UBIQUINOL OXIDASE SUBUNIT 3"/>
    <property type="match status" value="1"/>
</dbReference>
<sequence length="204" mass="23688">MTSNLVDKTTNIDTFSLEISWSNKLFGFWLYLMSDCIVFATLFSVYMVMKDNVANGPSGPDIFNFPVVILESLLLLFSSFSYSFIFLEIKQCNKIKFIFWLIITFLLGSIFLILEIFELYSFIQKGYSPSCSGFLSAFFTLLSVHGIHVFSALIWILVMIKQIRRFGITREVYTKFCCLSLFWHFLDIIWIFVFSEVYLIGVIG</sequence>
<feature type="transmembrane region" description="Helical" evidence="18">
    <location>
        <begin position="97"/>
        <end position="117"/>
    </location>
</feature>
<evidence type="ECO:0000256" key="7">
    <source>
        <dbReference type="ARBA" id="ARBA00022692"/>
    </source>
</evidence>
<dbReference type="PROSITE" id="PS50253">
    <property type="entry name" value="COX3"/>
    <property type="match status" value="1"/>
</dbReference>
<evidence type="ECO:0000256" key="6">
    <source>
        <dbReference type="ARBA" id="ARBA00022475"/>
    </source>
</evidence>
<comment type="subunit">
    <text evidence="3">Heterooctamer of two A chains, two B chains, two C chains and two D chains.</text>
</comment>
<evidence type="ECO:0000256" key="18">
    <source>
        <dbReference type="SAM" id="Phobius"/>
    </source>
</evidence>
<evidence type="ECO:0000256" key="2">
    <source>
        <dbReference type="ARBA" id="ARBA00010581"/>
    </source>
</evidence>
<evidence type="ECO:0000256" key="17">
    <source>
        <dbReference type="RuleBase" id="RU003376"/>
    </source>
</evidence>
<evidence type="ECO:0000256" key="14">
    <source>
        <dbReference type="ARBA" id="ARBA00031884"/>
    </source>
</evidence>
<feature type="transmembrane region" description="Helical" evidence="18">
    <location>
        <begin position="28"/>
        <end position="48"/>
    </location>
</feature>
<dbReference type="Proteomes" id="UP000298566">
    <property type="component" value="Chromosome"/>
</dbReference>
<dbReference type="RefSeq" id="WP_158336640.1">
    <property type="nucleotide sequence ID" value="NZ_CP033004.1"/>
</dbReference>
<dbReference type="InterPro" id="IPR013833">
    <property type="entry name" value="Cyt_c_oxidase_su3_a-hlx"/>
</dbReference>
<evidence type="ECO:0000256" key="10">
    <source>
        <dbReference type="ARBA" id="ARBA00023002"/>
    </source>
</evidence>
<feature type="domain" description="Heme-copper oxidase subunit III family profile" evidence="19">
    <location>
        <begin position="26"/>
        <end position="202"/>
    </location>
</feature>
<dbReference type="GO" id="GO:0019646">
    <property type="term" value="P:aerobic electron transport chain"/>
    <property type="evidence" value="ECO:0007669"/>
    <property type="project" value="InterPro"/>
</dbReference>
<feature type="transmembrane region" description="Helical" evidence="18">
    <location>
        <begin position="181"/>
        <end position="203"/>
    </location>
</feature>
<dbReference type="SUPFAM" id="SSF81452">
    <property type="entry name" value="Cytochrome c oxidase subunit III-like"/>
    <property type="match status" value="1"/>
</dbReference>
<dbReference type="GO" id="GO:0004129">
    <property type="term" value="F:cytochrome-c oxidase activity"/>
    <property type="evidence" value="ECO:0007669"/>
    <property type="project" value="InterPro"/>
</dbReference>
<protein>
    <recommendedName>
        <fullName evidence="4">Cytochrome bo(3) ubiquinol oxidase subunit 3</fullName>
    </recommendedName>
    <alternativeName>
        <fullName evidence="15">Cytochrome o ubiquinol oxidase subunit 3</fullName>
    </alternativeName>
    <alternativeName>
        <fullName evidence="13">Oxidase bo(3) subunit 3</fullName>
    </alternativeName>
    <alternativeName>
        <fullName evidence="16">Ubiquinol oxidase polypeptide III</fullName>
    </alternativeName>
    <alternativeName>
        <fullName evidence="14">Ubiquinol oxidase subunit 3</fullName>
    </alternativeName>
</protein>
<gene>
    <name evidence="20" type="primary">cyoC</name>
    <name evidence="20" type="ORF">D9V73_02180</name>
</gene>
<organism evidence="20 21">
    <name type="scientific">Buchnera aphidicola subsp. Melaphis rhois</name>
    <dbReference type="NCBI Taxonomy" id="118103"/>
    <lineage>
        <taxon>Bacteria</taxon>
        <taxon>Pseudomonadati</taxon>
        <taxon>Pseudomonadota</taxon>
        <taxon>Gammaproteobacteria</taxon>
        <taxon>Enterobacterales</taxon>
        <taxon>Erwiniaceae</taxon>
        <taxon>Buchnera</taxon>
    </lineage>
</organism>
<keyword evidence="11 18" id="KW-0472">Membrane</keyword>
<comment type="function">
    <text evidence="12">Cytochrome bo(3) ubiquinol terminal oxidase is the component of the aerobic respiratory chain of E.coli that predominates when cells are grown at high aeration. Has proton pump activity across the membrane in addition to electron transfer, pumping 2 protons/electron.</text>
</comment>
<keyword evidence="7 17" id="KW-0812">Transmembrane</keyword>
<dbReference type="GO" id="GO:0009486">
    <property type="term" value="F:cytochrome bo3 ubiquinol oxidase activity"/>
    <property type="evidence" value="ECO:0007669"/>
    <property type="project" value="InterPro"/>
</dbReference>
<accession>A0A4D6YAN2</accession>
<proteinExistence type="inferred from homology"/>
<keyword evidence="6" id="KW-1003">Cell membrane</keyword>
<evidence type="ECO:0000256" key="16">
    <source>
        <dbReference type="ARBA" id="ARBA00032717"/>
    </source>
</evidence>
<dbReference type="OrthoDB" id="9810850at2"/>
<dbReference type="InterPro" id="IPR024791">
    <property type="entry name" value="Cyt_c/ubiquinol_Oxase_su3"/>
</dbReference>
<evidence type="ECO:0000313" key="21">
    <source>
        <dbReference type="Proteomes" id="UP000298566"/>
    </source>
</evidence>
<dbReference type="NCBIfam" id="TIGR02842">
    <property type="entry name" value="CyoC"/>
    <property type="match status" value="1"/>
</dbReference>
<evidence type="ECO:0000256" key="11">
    <source>
        <dbReference type="ARBA" id="ARBA00023136"/>
    </source>
</evidence>
<dbReference type="Gene3D" id="1.20.120.80">
    <property type="entry name" value="Cytochrome c oxidase, subunit III, four-helix bundle"/>
    <property type="match status" value="1"/>
</dbReference>
<evidence type="ECO:0000256" key="9">
    <source>
        <dbReference type="ARBA" id="ARBA00022989"/>
    </source>
</evidence>
<reference evidence="20 21" key="1">
    <citation type="submission" date="2018-10" db="EMBL/GenBank/DDBJ databases">
        <title>Comparative functional genomics of the obligate endosymbiont Buchnera aphidicola.</title>
        <authorList>
            <person name="Chong R.A."/>
        </authorList>
    </citation>
    <scope>NUCLEOTIDE SEQUENCE [LARGE SCALE GENOMIC DNA]</scope>
    <source>
        <strain evidence="20 21">Mrh</strain>
    </source>
</reference>
<evidence type="ECO:0000256" key="4">
    <source>
        <dbReference type="ARBA" id="ARBA00014687"/>
    </source>
</evidence>
<comment type="similarity">
    <text evidence="2 17">Belongs to the cytochrome c oxidase subunit 3 family.</text>
</comment>
<evidence type="ECO:0000256" key="8">
    <source>
        <dbReference type="ARBA" id="ARBA00022982"/>
    </source>
</evidence>
<dbReference type="AlphaFoldDB" id="A0A4D6YAN2"/>
<dbReference type="InterPro" id="IPR035973">
    <property type="entry name" value="Cyt_c_oxidase_su3-like_sf"/>
</dbReference>
<evidence type="ECO:0000256" key="1">
    <source>
        <dbReference type="ARBA" id="ARBA00004651"/>
    </source>
</evidence>
<dbReference type="InterPro" id="IPR000298">
    <property type="entry name" value="Cyt_c_oxidase-like_su3"/>
</dbReference>
<name>A0A4D6YAN2_BUCMH</name>
<keyword evidence="5" id="KW-0813">Transport</keyword>
<dbReference type="FunFam" id="1.20.120.80:FF:000001">
    <property type="entry name" value="Cytochrome (Ubi)quinol oxidase subunit III"/>
    <property type="match status" value="1"/>
</dbReference>
<dbReference type="InterPro" id="IPR014206">
    <property type="entry name" value="Cyt_c_ubiqinol_oxidase_su3"/>
</dbReference>
<evidence type="ECO:0000256" key="13">
    <source>
        <dbReference type="ARBA" id="ARBA00030072"/>
    </source>
</evidence>
<evidence type="ECO:0000259" key="19">
    <source>
        <dbReference type="PROSITE" id="PS50253"/>
    </source>
</evidence>
<evidence type="ECO:0000313" key="20">
    <source>
        <dbReference type="EMBL" id="QCI23431.1"/>
    </source>
</evidence>
<feature type="transmembrane region" description="Helical" evidence="18">
    <location>
        <begin position="137"/>
        <end position="160"/>
    </location>
</feature>
<dbReference type="GO" id="GO:0005886">
    <property type="term" value="C:plasma membrane"/>
    <property type="evidence" value="ECO:0007669"/>
    <property type="project" value="UniProtKB-SubCell"/>
</dbReference>
<evidence type="ECO:0000256" key="3">
    <source>
        <dbReference type="ARBA" id="ARBA00011700"/>
    </source>
</evidence>
<comment type="subcellular location">
    <subcellularLocation>
        <location evidence="1 17">Cell membrane</location>
        <topology evidence="1 17">Multi-pass membrane protein</topology>
    </subcellularLocation>
</comment>
<dbReference type="EMBL" id="CP033004">
    <property type="protein sequence ID" value="QCI23431.1"/>
    <property type="molecule type" value="Genomic_DNA"/>
</dbReference>
<evidence type="ECO:0000256" key="15">
    <source>
        <dbReference type="ARBA" id="ARBA00032189"/>
    </source>
</evidence>
<dbReference type="PANTHER" id="PTHR11403">
    <property type="entry name" value="CYTOCHROME C OXIDASE SUBUNIT III"/>
    <property type="match status" value="1"/>
</dbReference>